<sequence>MFYPFYVFYDVISPKFTEFLKFILTQDPIKIAVGVTLAYAFSKLVSEINVGVLTPLIKIITKSKLNFTIKGVEFDFGKVLEQIILLILILVVIYFLIIVPINKLKQKYNIDQQTLACPYCTTLINPGATRCPACTSIIGIIPSSSSENEKR</sequence>
<keyword evidence="3 5" id="KW-1133">Transmembrane helix</keyword>
<evidence type="ECO:0000256" key="4">
    <source>
        <dbReference type="ARBA" id="ARBA00023136"/>
    </source>
</evidence>
<dbReference type="PANTHER" id="PTHR30266:SF2">
    <property type="entry name" value="LARGE-CONDUCTANCE MECHANOSENSITIVE CHANNEL"/>
    <property type="match status" value="1"/>
</dbReference>
<dbReference type="SUPFAM" id="SSF81330">
    <property type="entry name" value="Gated mechanosensitive channel"/>
    <property type="match status" value="1"/>
</dbReference>
<dbReference type="PANTHER" id="PTHR30266">
    <property type="entry name" value="MECHANOSENSITIVE CHANNEL MSCL"/>
    <property type="match status" value="1"/>
</dbReference>
<evidence type="ECO:0000313" key="6">
    <source>
        <dbReference type="EMBL" id="QHS85163.1"/>
    </source>
</evidence>
<dbReference type="Pfam" id="PF01741">
    <property type="entry name" value="MscL"/>
    <property type="match status" value="1"/>
</dbReference>
<evidence type="ECO:0008006" key="7">
    <source>
        <dbReference type="Google" id="ProtNLM"/>
    </source>
</evidence>
<keyword evidence="4 5" id="KW-0472">Membrane</keyword>
<dbReference type="AlphaFoldDB" id="A0A6C0B125"/>
<comment type="subcellular location">
    <subcellularLocation>
        <location evidence="1">Membrane</location>
        <topology evidence="1">Multi-pass membrane protein</topology>
    </subcellularLocation>
</comment>
<dbReference type="Gene3D" id="1.10.1200.120">
    <property type="entry name" value="Large-conductance mechanosensitive channel, MscL, domain 1"/>
    <property type="match status" value="1"/>
</dbReference>
<evidence type="ECO:0000256" key="5">
    <source>
        <dbReference type="SAM" id="Phobius"/>
    </source>
</evidence>
<dbReference type="InterPro" id="IPR037673">
    <property type="entry name" value="MSC/AndL"/>
</dbReference>
<proteinExistence type="predicted"/>
<evidence type="ECO:0000256" key="2">
    <source>
        <dbReference type="ARBA" id="ARBA00022692"/>
    </source>
</evidence>
<protein>
    <recommendedName>
        <fullName evidence="7">Large conductance mechanosensitive channel protein</fullName>
    </recommendedName>
</protein>
<evidence type="ECO:0000256" key="1">
    <source>
        <dbReference type="ARBA" id="ARBA00004141"/>
    </source>
</evidence>
<dbReference type="GO" id="GO:0008381">
    <property type="term" value="F:mechanosensitive monoatomic ion channel activity"/>
    <property type="evidence" value="ECO:0007669"/>
    <property type="project" value="TreeGrafter"/>
</dbReference>
<evidence type="ECO:0000256" key="3">
    <source>
        <dbReference type="ARBA" id="ARBA00022989"/>
    </source>
</evidence>
<accession>A0A6C0B125</accession>
<dbReference type="InterPro" id="IPR036019">
    <property type="entry name" value="MscL_channel"/>
</dbReference>
<dbReference type="EMBL" id="MN739041">
    <property type="protein sequence ID" value="QHS85163.1"/>
    <property type="molecule type" value="Genomic_DNA"/>
</dbReference>
<dbReference type="GO" id="GO:0016020">
    <property type="term" value="C:membrane"/>
    <property type="evidence" value="ECO:0007669"/>
    <property type="project" value="UniProtKB-SubCell"/>
</dbReference>
<name>A0A6C0B125_9ZZZZ</name>
<organism evidence="6">
    <name type="scientific">viral metagenome</name>
    <dbReference type="NCBI Taxonomy" id="1070528"/>
    <lineage>
        <taxon>unclassified sequences</taxon>
        <taxon>metagenomes</taxon>
        <taxon>organismal metagenomes</taxon>
    </lineage>
</organism>
<reference evidence="6" key="1">
    <citation type="journal article" date="2020" name="Nature">
        <title>Giant virus diversity and host interactions through global metagenomics.</title>
        <authorList>
            <person name="Schulz F."/>
            <person name="Roux S."/>
            <person name="Paez-Espino D."/>
            <person name="Jungbluth S."/>
            <person name="Walsh D.A."/>
            <person name="Denef V.J."/>
            <person name="McMahon K.D."/>
            <person name="Konstantinidis K.T."/>
            <person name="Eloe-Fadrosh E.A."/>
            <person name="Kyrpides N.C."/>
            <person name="Woyke T."/>
        </authorList>
    </citation>
    <scope>NUCLEOTIDE SEQUENCE</scope>
    <source>
        <strain evidence="6">GVMAG-M-3300009182-67</strain>
    </source>
</reference>
<keyword evidence="2 5" id="KW-0812">Transmembrane</keyword>
<feature type="transmembrane region" description="Helical" evidence="5">
    <location>
        <begin position="83"/>
        <end position="101"/>
    </location>
</feature>